<comment type="pathway">
    <text evidence="1">Protein modification; protein glycosylation.</text>
</comment>
<dbReference type="InterPro" id="IPR006759">
    <property type="entry name" value="Glyco_transf_54"/>
</dbReference>
<dbReference type="InterPro" id="IPR057279">
    <property type="entry name" value="MGAT4"/>
</dbReference>
<keyword evidence="7" id="KW-1185">Reference proteome</keyword>
<gene>
    <name evidence="6" type="ORF">CHILSU_LOCUS5351</name>
</gene>
<dbReference type="Proteomes" id="UP001153292">
    <property type="component" value="Chromosome 2"/>
</dbReference>
<feature type="domain" description="MGAT4 A/B/C C-terminal" evidence="5">
    <location>
        <begin position="409"/>
        <end position="524"/>
    </location>
</feature>
<evidence type="ECO:0000256" key="3">
    <source>
        <dbReference type="ARBA" id="ARBA00022679"/>
    </source>
</evidence>
<keyword evidence="2" id="KW-0328">Glycosyltransferase</keyword>
<protein>
    <recommendedName>
        <fullName evidence="8">Alpha-1,3-mannosyl-glycoprotein 4-beta-N-acetylglucosaminyltransferase A</fullName>
    </recommendedName>
</protein>
<evidence type="ECO:0000313" key="6">
    <source>
        <dbReference type="EMBL" id="CAH0402112.1"/>
    </source>
</evidence>
<name>A0ABN8B6V6_CHISP</name>
<reference evidence="6" key="1">
    <citation type="submission" date="2021-12" db="EMBL/GenBank/DDBJ databases">
        <authorList>
            <person name="King R."/>
        </authorList>
    </citation>
    <scope>NUCLEOTIDE SEQUENCE</scope>
</reference>
<evidence type="ECO:0000256" key="1">
    <source>
        <dbReference type="ARBA" id="ARBA00004922"/>
    </source>
</evidence>
<evidence type="ECO:0000256" key="2">
    <source>
        <dbReference type="ARBA" id="ARBA00022676"/>
    </source>
</evidence>
<dbReference type="PANTHER" id="PTHR12062">
    <property type="entry name" value="N-ACETYLGLUCOSAMINYLTRANSFERASE VI"/>
    <property type="match status" value="1"/>
</dbReference>
<accession>A0ABN8B6V6</accession>
<evidence type="ECO:0000313" key="7">
    <source>
        <dbReference type="Proteomes" id="UP001153292"/>
    </source>
</evidence>
<evidence type="ECO:0000259" key="4">
    <source>
        <dbReference type="Pfam" id="PF04666"/>
    </source>
</evidence>
<keyword evidence="3" id="KW-0808">Transferase</keyword>
<dbReference type="EMBL" id="OU963895">
    <property type="protein sequence ID" value="CAH0402112.1"/>
    <property type="molecule type" value="Genomic_DNA"/>
</dbReference>
<feature type="domain" description="MGAT4 conserved region" evidence="4">
    <location>
        <begin position="121"/>
        <end position="391"/>
    </location>
</feature>
<organism evidence="6 7">
    <name type="scientific">Chilo suppressalis</name>
    <name type="common">Asiatic rice borer moth</name>
    <dbReference type="NCBI Taxonomy" id="168631"/>
    <lineage>
        <taxon>Eukaryota</taxon>
        <taxon>Metazoa</taxon>
        <taxon>Ecdysozoa</taxon>
        <taxon>Arthropoda</taxon>
        <taxon>Hexapoda</taxon>
        <taxon>Insecta</taxon>
        <taxon>Pterygota</taxon>
        <taxon>Neoptera</taxon>
        <taxon>Endopterygota</taxon>
        <taxon>Lepidoptera</taxon>
        <taxon>Glossata</taxon>
        <taxon>Ditrysia</taxon>
        <taxon>Pyraloidea</taxon>
        <taxon>Crambidae</taxon>
        <taxon>Crambinae</taxon>
        <taxon>Chilo</taxon>
    </lineage>
</organism>
<evidence type="ECO:0008006" key="8">
    <source>
        <dbReference type="Google" id="ProtNLM"/>
    </source>
</evidence>
<evidence type="ECO:0000259" key="5">
    <source>
        <dbReference type="Pfam" id="PF23524"/>
    </source>
</evidence>
<sequence length="547" mass="63697">MFKPNEFLHTKFKIRKRVLTLQIFILSVFAVIVFREVRILNDERRELEETKFLCFACSEKNKAVKLNSSLLLQKQQSKWIPSWQLHHPKASWLRSILIALNGTKTVTGLYDLKALNSSNFILPHLKMSEDGLIPAFQMSGGRHLVDTVIGVTTVRRDKADYLIESLKELIHGLTETEKNNTLVVVMVGEIELEYVLSTARNIESKFTKEVRTGLIEVISPSQSYYPIEDITATLGDSLKRTLWRAKHILDCVYVMAYGHTRGSFYLIMEDDVVAKNGYMTKMKQVIEYTSRYKPRWLILDFCQKLNGFGKLLRSSDVGHFMKYLQLFYYNMPLDFLIESYLQDKACGISKKSKGCQDAVNQIRVKSPIYLFSHIGLFSTLKGKIQRVEESRFITGPTYYAYANPPLKRIICNIESMPGHTIQMAYYGKSYFLGVRPDYGSVIEFWFEKPTIIKRYKFQSGNYQHRESIFFNTLVEVQSVSKNFSVVGVFDEFGFTEANLHHFGPLTAIRLRLLNPFRRNIILSEPCFRLSWWQKKYDLRKHNKTIYF</sequence>
<dbReference type="Pfam" id="PF04666">
    <property type="entry name" value="MGAT4_cons"/>
    <property type="match status" value="1"/>
</dbReference>
<dbReference type="Pfam" id="PF23524">
    <property type="entry name" value="MGAT4A_C"/>
    <property type="match status" value="1"/>
</dbReference>
<proteinExistence type="predicted"/>
<dbReference type="PANTHER" id="PTHR12062:SF9">
    <property type="entry name" value="ALPHA-1,3-MANNOSYL-GLYCOPROTEIN 4-BETA-N-ACETYLGLUCOSAMINYLTRANSFERASE A, ISOFORM A"/>
    <property type="match status" value="1"/>
</dbReference>
<dbReference type="InterPro" id="IPR056576">
    <property type="entry name" value="MGAT4_A/B/C_C"/>
</dbReference>